<protein>
    <submittedName>
        <fullName evidence="5">LptA/OstA family protein</fullName>
    </submittedName>
</protein>
<feature type="signal peptide" evidence="3">
    <location>
        <begin position="1"/>
        <end position="24"/>
    </location>
</feature>
<dbReference type="InterPro" id="IPR005653">
    <property type="entry name" value="OstA-like_N"/>
</dbReference>
<reference evidence="5 6" key="1">
    <citation type="submission" date="2023-03" db="EMBL/GenBank/DDBJ databases">
        <title>Fodinicurvata sp. CAU 1616 isolated from sea sendiment.</title>
        <authorList>
            <person name="Kim W."/>
        </authorList>
    </citation>
    <scope>NUCLEOTIDE SEQUENCE [LARGE SCALE GENOMIC DNA]</scope>
    <source>
        <strain evidence="5 6">CAU 1616</strain>
    </source>
</reference>
<dbReference type="RefSeq" id="WP_275822159.1">
    <property type="nucleotide sequence ID" value="NZ_JARHUD010000004.1"/>
</dbReference>
<dbReference type="EMBL" id="JARHUD010000004">
    <property type="protein sequence ID" value="MDF2096095.1"/>
    <property type="molecule type" value="Genomic_DNA"/>
</dbReference>
<evidence type="ECO:0000256" key="2">
    <source>
        <dbReference type="SAM" id="MobiDB-lite"/>
    </source>
</evidence>
<feature type="region of interest" description="Disordered" evidence="2">
    <location>
        <begin position="256"/>
        <end position="284"/>
    </location>
</feature>
<feature type="domain" description="Organic solvent tolerance-like N-terminal" evidence="4">
    <location>
        <begin position="189"/>
        <end position="247"/>
    </location>
</feature>
<feature type="chain" id="PRO_5045054086" evidence="3">
    <location>
        <begin position="25"/>
        <end position="284"/>
    </location>
</feature>
<evidence type="ECO:0000256" key="3">
    <source>
        <dbReference type="SAM" id="SignalP"/>
    </source>
</evidence>
<dbReference type="Proteomes" id="UP001215503">
    <property type="component" value="Unassembled WGS sequence"/>
</dbReference>
<evidence type="ECO:0000313" key="5">
    <source>
        <dbReference type="EMBL" id="MDF2096095.1"/>
    </source>
</evidence>
<sequence length="284" mass="30506">MIRAPARLLLGLCLSLLLAGQALAQATFSDGGSLEITAEEGIEWQREEQVYLARGNAVARRDDMTVRAQVLAAHYRRDDEGQERIIRVEAIGGVIVETANERVTGDRAIYYVEERSFRITGDDLRLETDTEEVTAEESLEYFEAAEGGPLAVARGNAVLRRPAEGEEVRGDVISARFSGTDGPSRDSLVEVQAEGGIEVSSDSVVARGARGVYYAAEQTAVLDGDVKVTRGQTQLNGERAEIDLRTGVSRLLAGEGTPVRGLLSQDDLPGEDAPGDEAAEGESE</sequence>
<gene>
    <name evidence="5" type="ORF">P2G67_08915</name>
</gene>
<dbReference type="Gene3D" id="2.60.450.10">
    <property type="entry name" value="Lipopolysaccharide (LPS) transport protein A like domain"/>
    <property type="match status" value="1"/>
</dbReference>
<evidence type="ECO:0000259" key="4">
    <source>
        <dbReference type="Pfam" id="PF03968"/>
    </source>
</evidence>
<dbReference type="InterPro" id="IPR052037">
    <property type="entry name" value="LPS_export_LptA"/>
</dbReference>
<keyword evidence="6" id="KW-1185">Reference proteome</keyword>
<dbReference type="PANTHER" id="PTHR36504:SF1">
    <property type="entry name" value="LIPOPOLYSACCHARIDE EXPORT SYSTEM PROTEIN LPTA"/>
    <property type="match status" value="1"/>
</dbReference>
<feature type="compositionally biased region" description="Acidic residues" evidence="2">
    <location>
        <begin position="268"/>
        <end position="284"/>
    </location>
</feature>
<proteinExistence type="predicted"/>
<feature type="domain" description="Organic solvent tolerance-like N-terminal" evidence="4">
    <location>
        <begin position="43"/>
        <end position="137"/>
    </location>
</feature>
<evidence type="ECO:0000256" key="1">
    <source>
        <dbReference type="ARBA" id="ARBA00022729"/>
    </source>
</evidence>
<keyword evidence="1 3" id="KW-0732">Signal</keyword>
<comment type="caution">
    <text evidence="5">The sequence shown here is derived from an EMBL/GenBank/DDBJ whole genome shotgun (WGS) entry which is preliminary data.</text>
</comment>
<organism evidence="5 6">
    <name type="scientific">Aquibaculum arenosum</name>
    <dbReference type="NCBI Taxonomy" id="3032591"/>
    <lineage>
        <taxon>Bacteria</taxon>
        <taxon>Pseudomonadati</taxon>
        <taxon>Pseudomonadota</taxon>
        <taxon>Alphaproteobacteria</taxon>
        <taxon>Rhodospirillales</taxon>
        <taxon>Rhodovibrionaceae</taxon>
        <taxon>Aquibaculum</taxon>
    </lineage>
</organism>
<accession>A0ABT5YMD4</accession>
<dbReference type="Pfam" id="PF03968">
    <property type="entry name" value="LptD_N"/>
    <property type="match status" value="2"/>
</dbReference>
<dbReference type="PANTHER" id="PTHR36504">
    <property type="entry name" value="LIPOPOLYSACCHARIDE EXPORT SYSTEM PROTEIN LPTA"/>
    <property type="match status" value="1"/>
</dbReference>
<evidence type="ECO:0000313" key="6">
    <source>
        <dbReference type="Proteomes" id="UP001215503"/>
    </source>
</evidence>
<name>A0ABT5YMD4_9PROT</name>